<dbReference type="NCBIfam" id="NF005559">
    <property type="entry name" value="PRK07231.1"/>
    <property type="match status" value="1"/>
</dbReference>
<comment type="similarity">
    <text evidence="1">Belongs to the short-chain dehydrogenases/reductases (SDR) family.</text>
</comment>
<evidence type="ECO:0000256" key="2">
    <source>
        <dbReference type="ARBA" id="ARBA00023002"/>
    </source>
</evidence>
<dbReference type="PANTHER" id="PTHR24321">
    <property type="entry name" value="DEHYDROGENASES, SHORT CHAIN"/>
    <property type="match status" value="1"/>
</dbReference>
<dbReference type="InterPro" id="IPR057326">
    <property type="entry name" value="KR_dom"/>
</dbReference>
<evidence type="ECO:0000259" key="4">
    <source>
        <dbReference type="SMART" id="SM00822"/>
    </source>
</evidence>
<evidence type="ECO:0000313" key="6">
    <source>
        <dbReference type="Proteomes" id="UP001458415"/>
    </source>
</evidence>
<keyword evidence="3" id="KW-0520">NAD</keyword>
<dbReference type="CDD" id="cd05233">
    <property type="entry name" value="SDR_c"/>
    <property type="match status" value="1"/>
</dbReference>
<dbReference type="PROSITE" id="PS00061">
    <property type="entry name" value="ADH_SHORT"/>
    <property type="match status" value="1"/>
</dbReference>
<dbReference type="PANTHER" id="PTHR24321:SF8">
    <property type="entry name" value="ESTRADIOL 17-BETA-DEHYDROGENASE 8-RELATED"/>
    <property type="match status" value="1"/>
</dbReference>
<dbReference type="InterPro" id="IPR020904">
    <property type="entry name" value="Sc_DH/Rdtase_CS"/>
</dbReference>
<dbReference type="InterPro" id="IPR036291">
    <property type="entry name" value="NAD(P)-bd_dom_sf"/>
</dbReference>
<dbReference type="Pfam" id="PF13561">
    <property type="entry name" value="adh_short_C2"/>
    <property type="match status" value="1"/>
</dbReference>
<protein>
    <submittedName>
        <fullName evidence="5">Glucose 1-dehydrogenase</fullName>
        <ecNumber evidence="5">1.1.1.47</ecNumber>
    </submittedName>
</protein>
<dbReference type="SMART" id="SM00822">
    <property type="entry name" value="PKS_KR"/>
    <property type="match status" value="1"/>
</dbReference>
<dbReference type="Gene3D" id="3.40.50.720">
    <property type="entry name" value="NAD(P)-binding Rossmann-like Domain"/>
    <property type="match status" value="1"/>
</dbReference>
<name>A0ABV1W789_9ACTN</name>
<evidence type="ECO:0000313" key="5">
    <source>
        <dbReference type="EMBL" id="MER6979623.1"/>
    </source>
</evidence>
<comment type="caution">
    <text evidence="5">The sequence shown here is derived from an EMBL/GenBank/DDBJ whole genome shotgun (WGS) entry which is preliminary data.</text>
</comment>
<dbReference type="Proteomes" id="UP001458415">
    <property type="component" value="Unassembled WGS sequence"/>
</dbReference>
<dbReference type="EMBL" id="JBEPCU010000403">
    <property type="protein sequence ID" value="MER6979623.1"/>
    <property type="molecule type" value="Genomic_DNA"/>
</dbReference>
<dbReference type="InterPro" id="IPR002347">
    <property type="entry name" value="SDR_fam"/>
</dbReference>
<proteinExistence type="inferred from homology"/>
<dbReference type="SUPFAM" id="SSF51735">
    <property type="entry name" value="NAD(P)-binding Rossmann-fold domains"/>
    <property type="match status" value="1"/>
</dbReference>
<gene>
    <name evidence="5" type="ORF">ABT317_22255</name>
</gene>
<evidence type="ECO:0000256" key="1">
    <source>
        <dbReference type="ARBA" id="ARBA00006484"/>
    </source>
</evidence>
<evidence type="ECO:0000256" key="3">
    <source>
        <dbReference type="ARBA" id="ARBA00023027"/>
    </source>
</evidence>
<sequence>MATYDFTGKAAFVTGASAGMGASTARAFAANGAAVALVDRNREQVERLAAELTEQGHRALALVCDVSDEQQVADAVNATVAEFGRLDMAFNNAGIMTPPADAADESAEAFDAIASINLRGVWASVKHELAQMRAQGSGAIVNCSSLAGLVGGLGRAPYTAAKHGVVGLTRSVALQYAPLGVRVNTVCPGTIETPMVDRMTAAGELDLDATLAATPMKRLGTGEEIAAAVLWLCSDAASYVTGAALPVDGGYTAA</sequence>
<dbReference type="PRINTS" id="PR00080">
    <property type="entry name" value="SDRFAMILY"/>
</dbReference>
<organism evidence="5 6">
    <name type="scientific">Streptomyces carpinensis</name>
    <dbReference type="NCBI Taxonomy" id="66369"/>
    <lineage>
        <taxon>Bacteria</taxon>
        <taxon>Bacillati</taxon>
        <taxon>Actinomycetota</taxon>
        <taxon>Actinomycetes</taxon>
        <taxon>Kitasatosporales</taxon>
        <taxon>Streptomycetaceae</taxon>
        <taxon>Streptomyces</taxon>
    </lineage>
</organism>
<keyword evidence="6" id="KW-1185">Reference proteome</keyword>
<accession>A0ABV1W789</accession>
<dbReference type="GO" id="GO:0047936">
    <property type="term" value="F:glucose 1-dehydrogenase [NAD(P)+] activity"/>
    <property type="evidence" value="ECO:0007669"/>
    <property type="project" value="UniProtKB-EC"/>
</dbReference>
<feature type="domain" description="Ketoreductase" evidence="4">
    <location>
        <begin position="9"/>
        <end position="182"/>
    </location>
</feature>
<dbReference type="RefSeq" id="WP_086723380.1">
    <property type="nucleotide sequence ID" value="NZ_MUBM01000030.1"/>
</dbReference>
<dbReference type="PRINTS" id="PR00081">
    <property type="entry name" value="GDHRDH"/>
</dbReference>
<dbReference type="EC" id="1.1.1.47" evidence="5"/>
<reference evidence="5 6" key="1">
    <citation type="submission" date="2024-06" db="EMBL/GenBank/DDBJ databases">
        <title>The Natural Products Discovery Center: Release of the First 8490 Sequenced Strains for Exploring Actinobacteria Biosynthetic Diversity.</title>
        <authorList>
            <person name="Kalkreuter E."/>
            <person name="Kautsar S.A."/>
            <person name="Yang D."/>
            <person name="Bader C.D."/>
            <person name="Teijaro C.N."/>
            <person name="Fluegel L."/>
            <person name="Davis C.M."/>
            <person name="Simpson J.R."/>
            <person name="Lauterbach L."/>
            <person name="Steele A.D."/>
            <person name="Gui C."/>
            <person name="Meng S."/>
            <person name="Li G."/>
            <person name="Viehrig K."/>
            <person name="Ye F."/>
            <person name="Su P."/>
            <person name="Kiefer A.F."/>
            <person name="Nichols A."/>
            <person name="Cepeda A.J."/>
            <person name="Yan W."/>
            <person name="Fan B."/>
            <person name="Jiang Y."/>
            <person name="Adhikari A."/>
            <person name="Zheng C.-J."/>
            <person name="Schuster L."/>
            <person name="Cowan T.M."/>
            <person name="Smanski M.J."/>
            <person name="Chevrette M.G."/>
            <person name="De Carvalho L.P.S."/>
            <person name="Shen B."/>
        </authorList>
    </citation>
    <scope>NUCLEOTIDE SEQUENCE [LARGE SCALE GENOMIC DNA]</scope>
    <source>
        <strain evidence="5 6">NPDC000634</strain>
    </source>
</reference>
<keyword evidence="2 5" id="KW-0560">Oxidoreductase</keyword>